<dbReference type="HOGENOM" id="CLU_111119_1_0_10"/>
<dbReference type="eggNOG" id="COG3637">
    <property type="taxonomic scope" value="Bacteria"/>
</dbReference>
<dbReference type="Gene3D" id="2.40.160.20">
    <property type="match status" value="1"/>
</dbReference>
<sequence length="188" mass="21691">MKQKILSRVSTLLLVLWCAVYTCHAQQNTFAIGYDMGYAFRTKNATATLNLRYGITDALRIETYGKYSPSIEDYSMWGVGIDAHYLIPISRKAFFYPIAGLGYIQYKQDMNEWLEALIKIIEDITDQPIDMPNDKHKRLATQLGIGFEYRFSKHFSSHAACKYLIINDFNQFYLSAGIAYHFNLKIPV</sequence>
<dbReference type="AlphaFoldDB" id="F3ZRB2"/>
<keyword evidence="5" id="KW-1185">Reference proteome</keyword>
<name>F3ZRB2_9BACE</name>
<protein>
    <recommendedName>
        <fullName evidence="3">Outer membrane protein beta-barrel domain-containing protein</fullName>
    </recommendedName>
</protein>
<organism evidence="4 5">
    <name type="scientific">Bacteroides coprosuis DSM 18011</name>
    <dbReference type="NCBI Taxonomy" id="679937"/>
    <lineage>
        <taxon>Bacteria</taxon>
        <taxon>Pseudomonadati</taxon>
        <taxon>Bacteroidota</taxon>
        <taxon>Bacteroidia</taxon>
        <taxon>Bacteroidales</taxon>
        <taxon>Bacteroidaceae</taxon>
        <taxon>Bacteroides</taxon>
    </lineage>
</organism>
<gene>
    <name evidence="4" type="ORF">Bcop_1728</name>
</gene>
<keyword evidence="1 2" id="KW-0732">Signal</keyword>
<dbReference type="STRING" id="679937.Bcop_1728"/>
<evidence type="ECO:0000313" key="5">
    <source>
        <dbReference type="Proteomes" id="UP000018439"/>
    </source>
</evidence>
<evidence type="ECO:0000256" key="1">
    <source>
        <dbReference type="ARBA" id="ARBA00022729"/>
    </source>
</evidence>
<dbReference type="InterPro" id="IPR011250">
    <property type="entry name" value="OMP/PagP_B-barrel"/>
</dbReference>
<dbReference type="OrthoDB" id="1163183at2"/>
<reference evidence="4 5" key="1">
    <citation type="journal article" date="2011" name="Stand. Genomic Sci.">
        <title>Non-contiguous finished genome sequence of Bacteroides coprosuis type strain (PC139).</title>
        <authorList>
            <person name="Land M."/>
            <person name="Held B."/>
            <person name="Gronow S."/>
            <person name="Abt B."/>
            <person name="Lucas S."/>
            <person name="Del Rio T.G."/>
            <person name="Nolan M."/>
            <person name="Tice H."/>
            <person name="Cheng J.F."/>
            <person name="Pitluck S."/>
            <person name="Liolios K."/>
            <person name="Pagani I."/>
            <person name="Ivanova N."/>
            <person name="Mavromatis K."/>
            <person name="Mikhailova N."/>
            <person name="Pati A."/>
            <person name="Tapia R."/>
            <person name="Han C."/>
            <person name="Goodwin L."/>
            <person name="Chen A."/>
            <person name="Palaniappan K."/>
            <person name="Hauser L."/>
            <person name="Brambilla E.M."/>
            <person name="Rohde M."/>
            <person name="Goker M."/>
            <person name="Detter J.C."/>
            <person name="Woyke T."/>
            <person name="Bristow J."/>
            <person name="Eisen J.A."/>
            <person name="Markowitz V."/>
            <person name="Hugenholtz P."/>
            <person name="Kyrpides N.C."/>
            <person name="Klenk H.P."/>
            <person name="Lapidus A."/>
        </authorList>
    </citation>
    <scope>NUCLEOTIDE SEQUENCE</scope>
    <source>
        <strain evidence="4 5">DSM 18011</strain>
    </source>
</reference>
<dbReference type="Proteomes" id="UP000018439">
    <property type="component" value="Chromosome"/>
</dbReference>
<dbReference type="Pfam" id="PF13505">
    <property type="entry name" value="OMP_b-brl"/>
    <property type="match status" value="1"/>
</dbReference>
<evidence type="ECO:0000259" key="3">
    <source>
        <dbReference type="Pfam" id="PF13505"/>
    </source>
</evidence>
<dbReference type="EMBL" id="CM001167">
    <property type="protein sequence ID" value="EGJ71920.1"/>
    <property type="molecule type" value="Genomic_DNA"/>
</dbReference>
<proteinExistence type="predicted"/>
<evidence type="ECO:0000256" key="2">
    <source>
        <dbReference type="SAM" id="SignalP"/>
    </source>
</evidence>
<dbReference type="SUPFAM" id="SSF56925">
    <property type="entry name" value="OMPA-like"/>
    <property type="match status" value="1"/>
</dbReference>
<feature type="domain" description="Outer membrane protein beta-barrel" evidence="3">
    <location>
        <begin position="29"/>
        <end position="182"/>
    </location>
</feature>
<accession>F3ZRB2</accession>
<dbReference type="InterPro" id="IPR027385">
    <property type="entry name" value="Beta-barrel_OMP"/>
</dbReference>
<feature type="signal peptide" evidence="2">
    <location>
        <begin position="1"/>
        <end position="25"/>
    </location>
</feature>
<evidence type="ECO:0000313" key="4">
    <source>
        <dbReference type="EMBL" id="EGJ71920.1"/>
    </source>
</evidence>
<feature type="chain" id="PRO_5003303792" description="Outer membrane protein beta-barrel domain-containing protein" evidence="2">
    <location>
        <begin position="26"/>
        <end position="188"/>
    </location>
</feature>